<dbReference type="EMBL" id="FNBI01000001">
    <property type="protein sequence ID" value="SDE85069.1"/>
    <property type="molecule type" value="Genomic_DNA"/>
</dbReference>
<reference evidence="3 4" key="1">
    <citation type="submission" date="2016-10" db="EMBL/GenBank/DDBJ databases">
        <authorList>
            <person name="Varghese N."/>
            <person name="Submissions S."/>
        </authorList>
    </citation>
    <scope>NUCLEOTIDE SEQUENCE [LARGE SCALE GENOMIC DNA]</scope>
    <source>
        <strain evidence="3 4">S7-754</strain>
    </source>
</reference>
<dbReference type="OrthoDB" id="196625at2"/>
<dbReference type="InterPro" id="IPR011335">
    <property type="entry name" value="Restrct_endonuc-II-like"/>
</dbReference>
<dbReference type="Pfam" id="PF05685">
    <property type="entry name" value="Uma2"/>
    <property type="match status" value="1"/>
</dbReference>
<dbReference type="PANTHER" id="PTHR35400:SF3">
    <property type="entry name" value="SLL1072 PROTEIN"/>
    <property type="match status" value="1"/>
</dbReference>
<dbReference type="SUPFAM" id="SSF52980">
    <property type="entry name" value="Restriction endonuclease-like"/>
    <property type="match status" value="1"/>
</dbReference>
<dbReference type="Gene3D" id="3.90.1570.10">
    <property type="entry name" value="tt1808, chain A"/>
    <property type="match status" value="1"/>
</dbReference>
<keyword evidence="3" id="KW-0378">Hydrolase</keyword>
<feature type="domain" description="Putative restriction endonuclease" evidence="1">
    <location>
        <begin position="18"/>
        <end position="175"/>
    </location>
</feature>
<evidence type="ECO:0000259" key="1">
    <source>
        <dbReference type="Pfam" id="PF05685"/>
    </source>
</evidence>
<keyword evidence="3" id="KW-0540">Nuclease</keyword>
<accession>A0A1G7GAL7</accession>
<dbReference type="RefSeq" id="WP_149681219.1">
    <property type="nucleotide sequence ID" value="NZ_FNBI01000001.1"/>
</dbReference>
<gene>
    <name evidence="2" type="ORF">GQR91_03790</name>
    <name evidence="3" type="ORF">SAMN05216557_101786</name>
</gene>
<dbReference type="Proteomes" id="UP000436801">
    <property type="component" value="Unassembled WGS sequence"/>
</dbReference>
<reference evidence="2 5" key="2">
    <citation type="submission" date="2019-12" db="EMBL/GenBank/DDBJ databases">
        <authorList>
            <person name="Zheng J."/>
        </authorList>
    </citation>
    <scope>NUCLEOTIDE SEQUENCE [LARGE SCALE GENOMIC DNA]</scope>
    <source>
        <strain evidence="2 5">DSM 27347</strain>
    </source>
</reference>
<sequence length="184" mass="19650">MNLPVRLAPDTRARFTAAEFLRMGEAGAFEGMKVELVAGELERMNPPLGGHSTRQAMVIGALWQAARGSSLTVLAETSVQVDDSTIVACDAALAHRPLGDREPTRPDVLLLVVEVSETTQARDLSLKRLLYAAAGIPTYWVVDGARAVVHIHAEPIDGDYADIRTVRFGAPLPVPGTDGQVTLG</sequence>
<dbReference type="GO" id="GO:0004519">
    <property type="term" value="F:endonuclease activity"/>
    <property type="evidence" value="ECO:0007669"/>
    <property type="project" value="UniProtKB-KW"/>
</dbReference>
<dbReference type="InterPro" id="IPR008538">
    <property type="entry name" value="Uma2"/>
</dbReference>
<keyword evidence="3" id="KW-0255">Endonuclease</keyword>
<evidence type="ECO:0000313" key="3">
    <source>
        <dbReference type="EMBL" id="SDE85069.1"/>
    </source>
</evidence>
<keyword evidence="4" id="KW-1185">Reference proteome</keyword>
<dbReference type="PANTHER" id="PTHR35400">
    <property type="entry name" value="SLR1083 PROTEIN"/>
    <property type="match status" value="1"/>
</dbReference>
<dbReference type="Proteomes" id="UP000323502">
    <property type="component" value="Unassembled WGS sequence"/>
</dbReference>
<protein>
    <submittedName>
        <fullName evidence="3">Endonuclease, Uma2 family (Restriction endonuclease fold)</fullName>
    </submittedName>
</protein>
<evidence type="ECO:0000313" key="2">
    <source>
        <dbReference type="EMBL" id="MWC42779.1"/>
    </source>
</evidence>
<proteinExistence type="predicted"/>
<organism evidence="3 4">
    <name type="scientific">Sphingomonas carotinifaciens</name>
    <dbReference type="NCBI Taxonomy" id="1166323"/>
    <lineage>
        <taxon>Bacteria</taxon>
        <taxon>Pseudomonadati</taxon>
        <taxon>Pseudomonadota</taxon>
        <taxon>Alphaproteobacteria</taxon>
        <taxon>Sphingomonadales</taxon>
        <taxon>Sphingomonadaceae</taxon>
        <taxon>Sphingomonas</taxon>
    </lineage>
</organism>
<dbReference type="AlphaFoldDB" id="A0A1G7GAL7"/>
<dbReference type="EMBL" id="WSUT01000005">
    <property type="protein sequence ID" value="MWC42779.1"/>
    <property type="molecule type" value="Genomic_DNA"/>
</dbReference>
<name>A0A1G7GAL7_9SPHN</name>
<dbReference type="CDD" id="cd06260">
    <property type="entry name" value="DUF820-like"/>
    <property type="match status" value="1"/>
</dbReference>
<evidence type="ECO:0000313" key="4">
    <source>
        <dbReference type="Proteomes" id="UP000323502"/>
    </source>
</evidence>
<evidence type="ECO:0000313" key="5">
    <source>
        <dbReference type="Proteomes" id="UP000436801"/>
    </source>
</evidence>
<dbReference type="InterPro" id="IPR012296">
    <property type="entry name" value="Nuclease_put_TT1808"/>
</dbReference>